<dbReference type="Proteomes" id="UP001154095">
    <property type="component" value="Chromosome"/>
</dbReference>
<sequence>MKENKKGYYIYSIFAVIFGFGLIAYICYLFYDLVLKLSDKDFSENTVIQALITLIITVFIGGYFSKFLEHRNMKKNELYKIRTTISLNLIDYSSAYYWKQEEDIRRLLINESNKVKLYFDDVVLEALNDFLQSDDKDRGQLYELFINALRDNID</sequence>
<feature type="transmembrane region" description="Helical" evidence="1">
    <location>
        <begin position="7"/>
        <end position="31"/>
    </location>
</feature>
<keyword evidence="1" id="KW-1133">Transmembrane helix</keyword>
<reference evidence="3" key="1">
    <citation type="submission" date="2022-04" db="EMBL/GenBank/DDBJ databases">
        <authorList>
            <person name="Forde T."/>
        </authorList>
    </citation>
    <scope>NUCLEOTIDE SEQUENCE</scope>
    <source>
        <strain evidence="3">A18Y016a</strain>
        <strain evidence="2">A18Y020d</strain>
    </source>
</reference>
<evidence type="ECO:0000313" key="2">
    <source>
        <dbReference type="EMBL" id="CAH2763357.1"/>
    </source>
</evidence>
<dbReference type="EMBL" id="OW659496">
    <property type="protein sequence ID" value="CAH2763357.1"/>
    <property type="molecule type" value="Genomic_DNA"/>
</dbReference>
<keyword evidence="1" id="KW-0812">Transmembrane</keyword>
<organism evidence="3 5">
    <name type="scientific">Erysipelothrix amsterdamensis</name>
    <dbReference type="NCBI Taxonomy" id="2929157"/>
    <lineage>
        <taxon>Bacteria</taxon>
        <taxon>Bacillati</taxon>
        <taxon>Bacillota</taxon>
        <taxon>Erysipelotrichia</taxon>
        <taxon>Erysipelotrichales</taxon>
        <taxon>Erysipelotrichaceae</taxon>
        <taxon>Erysipelothrix</taxon>
    </lineage>
</organism>
<keyword evidence="4" id="KW-1185">Reference proteome</keyword>
<accession>A0AAU9VMV2</accession>
<gene>
    <name evidence="3" type="ORF">ERYAMS2_01706</name>
    <name evidence="2" type="ORF">ERYAMS_01411</name>
</gene>
<evidence type="ECO:0000313" key="3">
    <source>
        <dbReference type="EMBL" id="CAH2763400.1"/>
    </source>
</evidence>
<dbReference type="EMBL" id="OW659477">
    <property type="protein sequence ID" value="CAH2763400.1"/>
    <property type="molecule type" value="Genomic_DNA"/>
</dbReference>
<dbReference type="RefSeq" id="WP_254006783.1">
    <property type="nucleotide sequence ID" value="NZ_OW659477.1"/>
</dbReference>
<dbReference type="Proteomes" id="UP001154111">
    <property type="component" value="Chromosome"/>
</dbReference>
<evidence type="ECO:0000313" key="4">
    <source>
        <dbReference type="Proteomes" id="UP001154095"/>
    </source>
</evidence>
<proteinExistence type="predicted"/>
<name>A0AAU9VMV2_9FIRM</name>
<evidence type="ECO:0000256" key="1">
    <source>
        <dbReference type="SAM" id="Phobius"/>
    </source>
</evidence>
<evidence type="ECO:0000313" key="5">
    <source>
        <dbReference type="Proteomes" id="UP001154111"/>
    </source>
</evidence>
<feature type="transmembrane region" description="Helical" evidence="1">
    <location>
        <begin position="46"/>
        <end position="65"/>
    </location>
</feature>
<dbReference type="AlphaFoldDB" id="A0AAU9VMV2"/>
<protein>
    <submittedName>
        <fullName evidence="3">Uncharacterized protein</fullName>
    </submittedName>
</protein>
<keyword evidence="1" id="KW-0472">Membrane</keyword>